<evidence type="ECO:0000256" key="1">
    <source>
        <dbReference type="SAM" id="MobiDB-lite"/>
    </source>
</evidence>
<protein>
    <submittedName>
        <fullName evidence="2">Uncharacterized protein</fullName>
    </submittedName>
</protein>
<comment type="caution">
    <text evidence="2">The sequence shown here is derived from an EMBL/GenBank/DDBJ whole genome shotgun (WGS) entry which is preliminary data.</text>
</comment>
<dbReference type="AlphaFoldDB" id="A0A9N7TLQ6"/>
<gene>
    <name evidence="2" type="ORF">PLEPLA_LOCUS2503</name>
</gene>
<organism evidence="2 3">
    <name type="scientific">Pleuronectes platessa</name>
    <name type="common">European plaice</name>
    <dbReference type="NCBI Taxonomy" id="8262"/>
    <lineage>
        <taxon>Eukaryota</taxon>
        <taxon>Metazoa</taxon>
        <taxon>Chordata</taxon>
        <taxon>Craniata</taxon>
        <taxon>Vertebrata</taxon>
        <taxon>Euteleostomi</taxon>
        <taxon>Actinopterygii</taxon>
        <taxon>Neopterygii</taxon>
        <taxon>Teleostei</taxon>
        <taxon>Neoteleostei</taxon>
        <taxon>Acanthomorphata</taxon>
        <taxon>Carangaria</taxon>
        <taxon>Pleuronectiformes</taxon>
        <taxon>Pleuronectoidei</taxon>
        <taxon>Pleuronectidae</taxon>
        <taxon>Pleuronectes</taxon>
    </lineage>
</organism>
<feature type="region of interest" description="Disordered" evidence="1">
    <location>
        <begin position="1"/>
        <end position="38"/>
    </location>
</feature>
<proteinExistence type="predicted"/>
<name>A0A9N7TLQ6_PLEPL</name>
<keyword evidence="3" id="KW-1185">Reference proteome</keyword>
<reference evidence="2" key="1">
    <citation type="submission" date="2020-03" db="EMBL/GenBank/DDBJ databases">
        <authorList>
            <person name="Weist P."/>
        </authorList>
    </citation>
    <scope>NUCLEOTIDE SEQUENCE</scope>
</reference>
<dbReference type="Proteomes" id="UP001153269">
    <property type="component" value="Unassembled WGS sequence"/>
</dbReference>
<evidence type="ECO:0000313" key="3">
    <source>
        <dbReference type="Proteomes" id="UP001153269"/>
    </source>
</evidence>
<accession>A0A9N7TLQ6</accession>
<sequence>MGNGGFPQQHRTACEKQVVKKQQQTQNPEVFSSAGDAWHSPPIDPHIPAPPIDPHIPAPPIDFHIPAPPIDPHIPAPPIDPHIPVPPIDPHIQAPPIDPHIPAPPIDPHIPAPPINPHIPAPPSTGTPADHFIRMKRLKLPDPCKPRYSPRKQTDLSCAQGLGTDLSSVASGCRGQSVGVLFKSSNAEQLREQLLCMCYPQPFEARLKTSGTKVDVTVSVTSSAGLL</sequence>
<dbReference type="EMBL" id="CADEAL010000124">
    <property type="protein sequence ID" value="CAB1414791.1"/>
    <property type="molecule type" value="Genomic_DNA"/>
</dbReference>
<evidence type="ECO:0000313" key="2">
    <source>
        <dbReference type="EMBL" id="CAB1414791.1"/>
    </source>
</evidence>